<name>A0A146GA77_TERSA</name>
<dbReference type="PRINTS" id="PR00813">
    <property type="entry name" value="BCTERIALGSPG"/>
</dbReference>
<keyword evidence="1" id="KW-0488">Methylation</keyword>
<dbReference type="InParanoid" id="A0A146GA77"/>
<protein>
    <submittedName>
        <fullName evidence="3">General secretion pathway protein G</fullName>
    </submittedName>
</protein>
<dbReference type="InterPro" id="IPR000983">
    <property type="entry name" value="Bac_GSPG_pilin"/>
</dbReference>
<evidence type="ECO:0000313" key="3">
    <source>
        <dbReference type="EMBL" id="GAT34142.1"/>
    </source>
</evidence>
<dbReference type="STRING" id="690879.TSACC_22566"/>
<proteinExistence type="predicted"/>
<dbReference type="SUPFAM" id="SSF54523">
    <property type="entry name" value="Pili subunits"/>
    <property type="match status" value="1"/>
</dbReference>
<feature type="transmembrane region" description="Helical" evidence="2">
    <location>
        <begin position="12"/>
        <end position="33"/>
    </location>
</feature>
<evidence type="ECO:0000256" key="2">
    <source>
        <dbReference type="SAM" id="Phobius"/>
    </source>
</evidence>
<keyword evidence="2" id="KW-0812">Transmembrane</keyword>
<dbReference type="InterPro" id="IPR045584">
    <property type="entry name" value="Pilin-like"/>
</dbReference>
<gene>
    <name evidence="3" type="ORF">TSACC_22566</name>
</gene>
<sequence>MNKSLHPSGFTLLELIAVVSLVFVLAVLLVPMLRHSQQQAASGACMSNLRNIGSAFHLYAAENNGLLPAMRYRASSVGGNPNPGQNNWQFEIIPYLDVESTSFKTISQKYGGQGVFCPAYIREFKQNTSAQTLKTGGYGMAKISKDAYDSRTAMATIANPSSTILAGDSDDYHLAIDSRTWANGPDGQGRFGSGDPIRHGTTANYLFVDGHILPMTQERAEALLLGTESL</sequence>
<keyword evidence="2" id="KW-1133">Transmembrane helix</keyword>
<evidence type="ECO:0000256" key="1">
    <source>
        <dbReference type="ARBA" id="ARBA00022481"/>
    </source>
</evidence>
<dbReference type="PROSITE" id="PS00409">
    <property type="entry name" value="PROKAR_NTER_METHYL"/>
    <property type="match status" value="1"/>
</dbReference>
<organism evidence="3 4">
    <name type="scientific">Terrimicrobium sacchariphilum</name>
    <dbReference type="NCBI Taxonomy" id="690879"/>
    <lineage>
        <taxon>Bacteria</taxon>
        <taxon>Pseudomonadati</taxon>
        <taxon>Verrucomicrobiota</taxon>
        <taxon>Terrimicrobiia</taxon>
        <taxon>Terrimicrobiales</taxon>
        <taxon>Terrimicrobiaceae</taxon>
        <taxon>Terrimicrobium</taxon>
    </lineage>
</organism>
<dbReference type="RefSeq" id="WP_075079803.1">
    <property type="nucleotide sequence ID" value="NZ_BDCO01000002.1"/>
</dbReference>
<dbReference type="Proteomes" id="UP000076023">
    <property type="component" value="Unassembled WGS sequence"/>
</dbReference>
<dbReference type="GO" id="GO:0015628">
    <property type="term" value="P:protein secretion by the type II secretion system"/>
    <property type="evidence" value="ECO:0007669"/>
    <property type="project" value="InterPro"/>
</dbReference>
<comment type="caution">
    <text evidence="3">The sequence shown here is derived from an EMBL/GenBank/DDBJ whole genome shotgun (WGS) entry which is preliminary data.</text>
</comment>
<reference evidence="4" key="1">
    <citation type="journal article" date="2017" name="Genome Announc.">
        <title>Draft Genome Sequence of Terrimicrobium sacchariphilum NM-5T, a Facultative Anaerobic Soil Bacterium of the Class Spartobacteria.</title>
        <authorList>
            <person name="Qiu Y.L."/>
            <person name="Tourlousse D.M."/>
            <person name="Matsuura N."/>
            <person name="Ohashi A."/>
            <person name="Sekiguchi Y."/>
        </authorList>
    </citation>
    <scope>NUCLEOTIDE SEQUENCE [LARGE SCALE GENOMIC DNA]</scope>
    <source>
        <strain evidence="4">NM-5</strain>
    </source>
</reference>
<dbReference type="EMBL" id="BDCO01000002">
    <property type="protein sequence ID" value="GAT34142.1"/>
    <property type="molecule type" value="Genomic_DNA"/>
</dbReference>
<accession>A0A146GA77</accession>
<dbReference type="InterPro" id="IPR012902">
    <property type="entry name" value="N_methyl_site"/>
</dbReference>
<dbReference type="AlphaFoldDB" id="A0A146GA77"/>
<dbReference type="PANTHER" id="PTHR30093">
    <property type="entry name" value="GENERAL SECRETION PATHWAY PROTEIN G"/>
    <property type="match status" value="1"/>
</dbReference>
<keyword evidence="4" id="KW-1185">Reference proteome</keyword>
<dbReference type="Gene3D" id="3.30.700.10">
    <property type="entry name" value="Glycoprotein, Type 4 Pilin"/>
    <property type="match status" value="1"/>
</dbReference>
<dbReference type="GO" id="GO:0015627">
    <property type="term" value="C:type II protein secretion system complex"/>
    <property type="evidence" value="ECO:0007669"/>
    <property type="project" value="InterPro"/>
</dbReference>
<keyword evidence="2" id="KW-0472">Membrane</keyword>
<evidence type="ECO:0000313" key="4">
    <source>
        <dbReference type="Proteomes" id="UP000076023"/>
    </source>
</evidence>